<accession>A0A4P5P7A4</accession>
<keyword evidence="4" id="KW-0804">Transcription</keyword>
<sequence>MNLQNLEVFCRLAEVEHYGKVSDEFGIAQPSLSRMVRRIEKDLGVSLFKPSGRNIRLTKMGKIYYQKVKHGLEEIQSGADTIQDIVDPYFGSIDLGFIFTLGPQIVPHLLKQFRCNPSWKNYKFKFWQGNTPRLVENTKREICDLSICSYLGNEPEIEFTHLMDQRLVVIVSKTHPYAKKQSVSLEDLAKVPMILCLDKTYFIENLFKKAGLPLKIACRVEEDQALTGLVSIDMGAAILPYNQLMTFYDISVLALEEPVYRPVYLAKRKDSQLSPGAKAFESFLKQKDFDLPDRLVN</sequence>
<gene>
    <name evidence="6" type="ORF">NRIC_15710</name>
</gene>
<comment type="caution">
    <text evidence="6">The sequence shown here is derived from an EMBL/GenBank/DDBJ whole genome shotgun (WGS) entry which is preliminary data.</text>
</comment>
<organism evidence="6 7">
    <name type="scientific">Enterococcus florum</name>
    <dbReference type="NCBI Taxonomy" id="2480627"/>
    <lineage>
        <taxon>Bacteria</taxon>
        <taxon>Bacillati</taxon>
        <taxon>Bacillota</taxon>
        <taxon>Bacilli</taxon>
        <taxon>Lactobacillales</taxon>
        <taxon>Enterococcaceae</taxon>
        <taxon>Enterococcus</taxon>
    </lineage>
</organism>
<comment type="similarity">
    <text evidence="1">Belongs to the LysR transcriptional regulatory family.</text>
</comment>
<evidence type="ECO:0000256" key="3">
    <source>
        <dbReference type="ARBA" id="ARBA00023125"/>
    </source>
</evidence>
<name>A0A4P5P7A4_9ENTE</name>
<evidence type="ECO:0000259" key="5">
    <source>
        <dbReference type="PROSITE" id="PS50931"/>
    </source>
</evidence>
<dbReference type="PANTHER" id="PTHR30419:SF28">
    <property type="entry name" value="HTH-TYPE TRANSCRIPTIONAL REGULATOR BSDA"/>
    <property type="match status" value="1"/>
</dbReference>
<dbReference type="InterPro" id="IPR036390">
    <property type="entry name" value="WH_DNA-bd_sf"/>
</dbReference>
<proteinExistence type="inferred from homology"/>
<dbReference type="InterPro" id="IPR036388">
    <property type="entry name" value="WH-like_DNA-bd_sf"/>
</dbReference>
<keyword evidence="2" id="KW-0805">Transcription regulation</keyword>
<dbReference type="SUPFAM" id="SSF53850">
    <property type="entry name" value="Periplasmic binding protein-like II"/>
    <property type="match status" value="1"/>
</dbReference>
<dbReference type="PROSITE" id="PS50931">
    <property type="entry name" value="HTH_LYSR"/>
    <property type="match status" value="1"/>
</dbReference>
<dbReference type="GO" id="GO:0003700">
    <property type="term" value="F:DNA-binding transcription factor activity"/>
    <property type="evidence" value="ECO:0007669"/>
    <property type="project" value="InterPro"/>
</dbReference>
<dbReference type="Proteomes" id="UP000290567">
    <property type="component" value="Unassembled WGS sequence"/>
</dbReference>
<dbReference type="Pfam" id="PF00126">
    <property type="entry name" value="HTH_1"/>
    <property type="match status" value="1"/>
</dbReference>
<dbReference type="EMBL" id="BJCC01000012">
    <property type="protein sequence ID" value="GCF93680.1"/>
    <property type="molecule type" value="Genomic_DNA"/>
</dbReference>
<dbReference type="InterPro" id="IPR000847">
    <property type="entry name" value="LysR_HTH_N"/>
</dbReference>
<dbReference type="Gene3D" id="3.40.190.290">
    <property type="match status" value="1"/>
</dbReference>
<keyword evidence="3" id="KW-0238">DNA-binding</keyword>
<dbReference type="GO" id="GO:0005829">
    <property type="term" value="C:cytosol"/>
    <property type="evidence" value="ECO:0007669"/>
    <property type="project" value="TreeGrafter"/>
</dbReference>
<evidence type="ECO:0000313" key="6">
    <source>
        <dbReference type="EMBL" id="GCF93680.1"/>
    </source>
</evidence>
<feature type="domain" description="HTH lysR-type" evidence="5">
    <location>
        <begin position="1"/>
        <end position="58"/>
    </location>
</feature>
<dbReference type="SUPFAM" id="SSF46785">
    <property type="entry name" value="Winged helix' DNA-binding domain"/>
    <property type="match status" value="1"/>
</dbReference>
<dbReference type="InterPro" id="IPR050950">
    <property type="entry name" value="HTH-type_LysR_regulators"/>
</dbReference>
<dbReference type="AlphaFoldDB" id="A0A4P5P7A4"/>
<reference evidence="7" key="1">
    <citation type="submission" date="2019-02" db="EMBL/GenBank/DDBJ databases">
        <title>Draft genome sequence of Enterococcus sp. Gos25-1.</title>
        <authorList>
            <person name="Tanaka N."/>
            <person name="Shiwa Y."/>
            <person name="Fujita N."/>
        </authorList>
    </citation>
    <scope>NUCLEOTIDE SEQUENCE [LARGE SCALE GENOMIC DNA]</scope>
    <source>
        <strain evidence="7">Gos25-1</strain>
    </source>
</reference>
<dbReference type="OrthoDB" id="9803735at2"/>
<dbReference type="InterPro" id="IPR005119">
    <property type="entry name" value="LysR_subst-bd"/>
</dbReference>
<dbReference type="RefSeq" id="WP_146622136.1">
    <property type="nucleotide sequence ID" value="NZ_BJCC01000012.1"/>
</dbReference>
<evidence type="ECO:0000256" key="2">
    <source>
        <dbReference type="ARBA" id="ARBA00023015"/>
    </source>
</evidence>
<evidence type="ECO:0000256" key="4">
    <source>
        <dbReference type="ARBA" id="ARBA00023163"/>
    </source>
</evidence>
<dbReference type="GO" id="GO:0003677">
    <property type="term" value="F:DNA binding"/>
    <property type="evidence" value="ECO:0007669"/>
    <property type="project" value="UniProtKB-KW"/>
</dbReference>
<protein>
    <submittedName>
        <fullName evidence="6">LysR family transcriptional regulator</fullName>
    </submittedName>
</protein>
<dbReference type="Pfam" id="PF03466">
    <property type="entry name" value="LysR_substrate"/>
    <property type="match status" value="1"/>
</dbReference>
<keyword evidence="7" id="KW-1185">Reference proteome</keyword>
<evidence type="ECO:0000256" key="1">
    <source>
        <dbReference type="ARBA" id="ARBA00009437"/>
    </source>
</evidence>
<dbReference type="PANTHER" id="PTHR30419">
    <property type="entry name" value="HTH-TYPE TRANSCRIPTIONAL REGULATOR YBHD"/>
    <property type="match status" value="1"/>
</dbReference>
<dbReference type="Gene3D" id="1.10.10.10">
    <property type="entry name" value="Winged helix-like DNA-binding domain superfamily/Winged helix DNA-binding domain"/>
    <property type="match status" value="1"/>
</dbReference>
<evidence type="ECO:0000313" key="7">
    <source>
        <dbReference type="Proteomes" id="UP000290567"/>
    </source>
</evidence>